<dbReference type="SUPFAM" id="SSF57667">
    <property type="entry name" value="beta-beta-alpha zinc fingers"/>
    <property type="match status" value="2"/>
</dbReference>
<evidence type="ECO:0008006" key="12">
    <source>
        <dbReference type="Google" id="ProtNLM"/>
    </source>
</evidence>
<feature type="region of interest" description="Disordered" evidence="6">
    <location>
        <begin position="357"/>
        <end position="448"/>
    </location>
</feature>
<feature type="domain" description="HTH myb-type" evidence="9">
    <location>
        <begin position="5"/>
        <end position="51"/>
    </location>
</feature>
<feature type="compositionally biased region" description="Basic and acidic residues" evidence="6">
    <location>
        <begin position="413"/>
        <end position="428"/>
    </location>
</feature>
<dbReference type="Pfam" id="PF00249">
    <property type="entry name" value="Myb_DNA-binding"/>
    <property type="match status" value="1"/>
</dbReference>
<dbReference type="CDD" id="cd00167">
    <property type="entry name" value="SANT"/>
    <property type="match status" value="3"/>
</dbReference>
<keyword evidence="5" id="KW-0862">Zinc</keyword>
<dbReference type="PROSITE" id="PS51294">
    <property type="entry name" value="HTH_MYB"/>
    <property type="match status" value="3"/>
</dbReference>
<dbReference type="GO" id="GO:0001006">
    <property type="term" value="F:RNA polymerase III type 3 promoter sequence-specific DNA binding"/>
    <property type="evidence" value="ECO:0007669"/>
    <property type="project" value="TreeGrafter"/>
</dbReference>
<feature type="domain" description="HTH myb-type" evidence="9">
    <location>
        <begin position="111"/>
        <end position="160"/>
    </location>
</feature>
<feature type="region of interest" description="Disordered" evidence="6">
    <location>
        <begin position="593"/>
        <end position="641"/>
    </location>
</feature>
<dbReference type="GO" id="GO:0042796">
    <property type="term" value="P:snRNA transcription by RNA polymerase III"/>
    <property type="evidence" value="ECO:0007669"/>
    <property type="project" value="TreeGrafter"/>
</dbReference>
<dbReference type="PROSITE" id="PS00028">
    <property type="entry name" value="ZINC_FINGER_C2H2_1"/>
    <property type="match status" value="1"/>
</dbReference>
<dbReference type="Proteomes" id="UP000305067">
    <property type="component" value="Unassembled WGS sequence"/>
</dbReference>
<dbReference type="InterPro" id="IPR036236">
    <property type="entry name" value="Znf_C2H2_sf"/>
</dbReference>
<keyword evidence="5" id="KW-0479">Metal-binding</keyword>
<evidence type="ECO:0000256" key="1">
    <source>
        <dbReference type="ARBA" id="ARBA00023015"/>
    </source>
</evidence>
<dbReference type="GO" id="GO:0008270">
    <property type="term" value="F:zinc ion binding"/>
    <property type="evidence" value="ECO:0007669"/>
    <property type="project" value="UniProtKB-KW"/>
</dbReference>
<dbReference type="GO" id="GO:0042795">
    <property type="term" value="P:snRNA transcription by RNA polymerase II"/>
    <property type="evidence" value="ECO:0007669"/>
    <property type="project" value="TreeGrafter"/>
</dbReference>
<feature type="compositionally biased region" description="Low complexity" evidence="6">
    <location>
        <begin position="360"/>
        <end position="372"/>
    </location>
</feature>
<dbReference type="Pfam" id="PF13921">
    <property type="entry name" value="Myb_DNA-bind_6"/>
    <property type="match status" value="1"/>
</dbReference>
<feature type="domain" description="C2H2-type" evidence="8">
    <location>
        <begin position="572"/>
        <end position="602"/>
    </location>
</feature>
<feature type="domain" description="Myb-like" evidence="7">
    <location>
        <begin position="107"/>
        <end position="156"/>
    </location>
</feature>
<dbReference type="AlphaFoldDB" id="A0A5C3R5K5"/>
<dbReference type="SMART" id="SM00355">
    <property type="entry name" value="ZnF_C2H2"/>
    <property type="match status" value="3"/>
</dbReference>
<feature type="region of interest" description="Disordered" evidence="6">
    <location>
        <begin position="157"/>
        <end position="180"/>
    </location>
</feature>
<name>A0A5C3R5K5_9AGAR</name>
<keyword evidence="4" id="KW-0539">Nucleus</keyword>
<dbReference type="InterPro" id="IPR051575">
    <property type="entry name" value="Myb-like_DNA-bd"/>
</dbReference>
<keyword evidence="5" id="KW-0863">Zinc-finger</keyword>
<sequence length="641" mass="70783">MTEGNIGRLPWTEEEDNALRNAVEIHGECDRWKTVSTYVPGRTNKACRKRWLHSLDPRLKKTAWTPAEDHLLTTLYSQHGSKWSTIARQIPGRTDDACSKRYREALDPSLKKEEWTPEEDTQLAQIYAQLGSSWGQVGQALNRSGLACRNRWRLLQRKNPQSKVKQVDNRGSDDHHFTTETPPMYAVFGSLLTPDTFRHAREDASSIASTSNTPSSTPSPNAPVAILPSISEVTMTLGATAASFPNSRVSGGPIIAGEVDWRNIPFVLPFNGSDFGPPLTDAGMFCSPGGQLPFDLRDSFPCWPVYDDFADLALDSPASQLISPFPNEQFPPTVDDLIAQEDGSNISPVDSFLQTPPFMSASIPSSPVASPALRPPPDLSPPAEAYLPEKGNTSPVAYHTPMDPAEPVPCRIKQADLRGTQEHTEPDPHVPCSLEQSDCSRTSPRPSKRRKANVEVNWLSSDRAVTTDSLILAYACGHPVCWPPGESTGKRCFATSRELSEHFKGHQTRDSSLRPFKCALADCNKSWKSINGLQYHLQVSPAHFQQAVQTTLSSSSDPLPELDETPSEERHYRCDVEGCRKVYRQLSGLKYHRTKGHPPTIPTQLQVVPPSLARRLADPTTKKKKPKESAATAVPPETRPP</sequence>
<keyword evidence="3" id="KW-0804">Transcription</keyword>
<organism evidence="10 11">
    <name type="scientific">Pterulicium gracile</name>
    <dbReference type="NCBI Taxonomy" id="1884261"/>
    <lineage>
        <taxon>Eukaryota</taxon>
        <taxon>Fungi</taxon>
        <taxon>Dikarya</taxon>
        <taxon>Basidiomycota</taxon>
        <taxon>Agaricomycotina</taxon>
        <taxon>Agaricomycetes</taxon>
        <taxon>Agaricomycetidae</taxon>
        <taxon>Agaricales</taxon>
        <taxon>Pleurotineae</taxon>
        <taxon>Pterulaceae</taxon>
        <taxon>Pterulicium</taxon>
    </lineage>
</organism>
<dbReference type="STRING" id="1884261.A0A5C3R5K5"/>
<dbReference type="Gene3D" id="3.30.160.60">
    <property type="entry name" value="Classic Zinc Finger"/>
    <property type="match status" value="1"/>
</dbReference>
<dbReference type="SUPFAM" id="SSF46689">
    <property type="entry name" value="Homeodomain-like"/>
    <property type="match status" value="2"/>
</dbReference>
<feature type="domain" description="HTH myb-type" evidence="9">
    <location>
        <begin position="56"/>
        <end position="110"/>
    </location>
</feature>
<keyword evidence="1" id="KW-0805">Transcription regulation</keyword>
<evidence type="ECO:0000313" key="10">
    <source>
        <dbReference type="EMBL" id="TFL06364.1"/>
    </source>
</evidence>
<keyword evidence="2" id="KW-0238">DNA-binding</keyword>
<dbReference type="PROSITE" id="PS50157">
    <property type="entry name" value="ZINC_FINGER_C2H2_2"/>
    <property type="match status" value="1"/>
</dbReference>
<evidence type="ECO:0000256" key="2">
    <source>
        <dbReference type="ARBA" id="ARBA00023125"/>
    </source>
</evidence>
<dbReference type="InterPro" id="IPR009057">
    <property type="entry name" value="Homeodomain-like_sf"/>
</dbReference>
<evidence type="ECO:0000256" key="5">
    <source>
        <dbReference type="PROSITE-ProRule" id="PRU00042"/>
    </source>
</evidence>
<gene>
    <name evidence="10" type="ORF">BDV98DRAFT_559279</name>
</gene>
<evidence type="ECO:0000313" key="11">
    <source>
        <dbReference type="Proteomes" id="UP000305067"/>
    </source>
</evidence>
<evidence type="ECO:0000259" key="7">
    <source>
        <dbReference type="PROSITE" id="PS50090"/>
    </source>
</evidence>
<dbReference type="GO" id="GO:0000978">
    <property type="term" value="F:RNA polymerase II cis-regulatory region sequence-specific DNA binding"/>
    <property type="evidence" value="ECO:0007669"/>
    <property type="project" value="TreeGrafter"/>
</dbReference>
<dbReference type="PANTHER" id="PTHR46621">
    <property type="entry name" value="SNRNA-ACTIVATING PROTEIN COMPLEX SUBUNIT 4"/>
    <property type="match status" value="1"/>
</dbReference>
<dbReference type="PROSITE" id="PS50090">
    <property type="entry name" value="MYB_LIKE"/>
    <property type="match status" value="3"/>
</dbReference>
<evidence type="ECO:0000259" key="9">
    <source>
        <dbReference type="PROSITE" id="PS51294"/>
    </source>
</evidence>
<feature type="domain" description="Myb-like" evidence="7">
    <location>
        <begin position="3"/>
        <end position="55"/>
    </location>
</feature>
<accession>A0A5C3R5K5</accession>
<reference evidence="10 11" key="1">
    <citation type="journal article" date="2019" name="Nat. Ecol. Evol.">
        <title>Megaphylogeny resolves global patterns of mushroom evolution.</title>
        <authorList>
            <person name="Varga T."/>
            <person name="Krizsan K."/>
            <person name="Foldi C."/>
            <person name="Dima B."/>
            <person name="Sanchez-Garcia M."/>
            <person name="Sanchez-Ramirez S."/>
            <person name="Szollosi G.J."/>
            <person name="Szarkandi J.G."/>
            <person name="Papp V."/>
            <person name="Albert L."/>
            <person name="Andreopoulos W."/>
            <person name="Angelini C."/>
            <person name="Antonin V."/>
            <person name="Barry K.W."/>
            <person name="Bougher N.L."/>
            <person name="Buchanan P."/>
            <person name="Buyck B."/>
            <person name="Bense V."/>
            <person name="Catcheside P."/>
            <person name="Chovatia M."/>
            <person name="Cooper J."/>
            <person name="Damon W."/>
            <person name="Desjardin D."/>
            <person name="Finy P."/>
            <person name="Geml J."/>
            <person name="Haridas S."/>
            <person name="Hughes K."/>
            <person name="Justo A."/>
            <person name="Karasinski D."/>
            <person name="Kautmanova I."/>
            <person name="Kiss B."/>
            <person name="Kocsube S."/>
            <person name="Kotiranta H."/>
            <person name="LaButti K.M."/>
            <person name="Lechner B.E."/>
            <person name="Liimatainen K."/>
            <person name="Lipzen A."/>
            <person name="Lukacs Z."/>
            <person name="Mihaltcheva S."/>
            <person name="Morgado L.N."/>
            <person name="Niskanen T."/>
            <person name="Noordeloos M.E."/>
            <person name="Ohm R.A."/>
            <person name="Ortiz-Santana B."/>
            <person name="Ovrebo C."/>
            <person name="Racz N."/>
            <person name="Riley R."/>
            <person name="Savchenko A."/>
            <person name="Shiryaev A."/>
            <person name="Soop K."/>
            <person name="Spirin V."/>
            <person name="Szebenyi C."/>
            <person name="Tomsovsky M."/>
            <person name="Tulloss R.E."/>
            <person name="Uehling J."/>
            <person name="Grigoriev I.V."/>
            <person name="Vagvolgyi C."/>
            <person name="Papp T."/>
            <person name="Martin F.M."/>
            <person name="Miettinen O."/>
            <person name="Hibbett D.S."/>
            <person name="Nagy L.G."/>
        </authorList>
    </citation>
    <scope>NUCLEOTIDE SEQUENCE [LARGE SCALE GENOMIC DNA]</scope>
    <source>
        <strain evidence="10 11">CBS 309.79</strain>
    </source>
</reference>
<keyword evidence="11" id="KW-1185">Reference proteome</keyword>
<dbReference type="SMART" id="SM00717">
    <property type="entry name" value="SANT"/>
    <property type="match status" value="3"/>
</dbReference>
<feature type="domain" description="Myb-like" evidence="7">
    <location>
        <begin position="56"/>
        <end position="106"/>
    </location>
</feature>
<dbReference type="OrthoDB" id="2143914at2759"/>
<dbReference type="PANTHER" id="PTHR46621:SF1">
    <property type="entry name" value="SNRNA-ACTIVATING PROTEIN COMPLEX SUBUNIT 4"/>
    <property type="match status" value="1"/>
</dbReference>
<feature type="region of interest" description="Disordered" evidence="6">
    <location>
        <begin position="201"/>
        <end position="224"/>
    </location>
</feature>
<proteinExistence type="predicted"/>
<evidence type="ECO:0000259" key="8">
    <source>
        <dbReference type="PROSITE" id="PS50157"/>
    </source>
</evidence>
<evidence type="ECO:0000256" key="4">
    <source>
        <dbReference type="ARBA" id="ARBA00023242"/>
    </source>
</evidence>
<dbReference type="InterPro" id="IPR001005">
    <property type="entry name" value="SANT/Myb"/>
</dbReference>
<dbReference type="EMBL" id="ML178815">
    <property type="protein sequence ID" value="TFL06364.1"/>
    <property type="molecule type" value="Genomic_DNA"/>
</dbReference>
<dbReference type="Gene3D" id="1.10.10.60">
    <property type="entry name" value="Homeodomain-like"/>
    <property type="match status" value="3"/>
</dbReference>
<dbReference type="InterPro" id="IPR017930">
    <property type="entry name" value="Myb_dom"/>
</dbReference>
<feature type="compositionally biased region" description="Basic and acidic residues" evidence="6">
    <location>
        <begin position="165"/>
        <end position="178"/>
    </location>
</feature>
<feature type="compositionally biased region" description="Low complexity" evidence="6">
    <location>
        <begin position="205"/>
        <end position="223"/>
    </location>
</feature>
<dbReference type="InterPro" id="IPR013087">
    <property type="entry name" value="Znf_C2H2_type"/>
</dbReference>
<feature type="region of interest" description="Disordered" evidence="6">
    <location>
        <begin position="551"/>
        <end position="570"/>
    </location>
</feature>
<dbReference type="GO" id="GO:0019185">
    <property type="term" value="C:snRNA-activating protein complex"/>
    <property type="evidence" value="ECO:0007669"/>
    <property type="project" value="TreeGrafter"/>
</dbReference>
<evidence type="ECO:0000256" key="6">
    <source>
        <dbReference type="SAM" id="MobiDB-lite"/>
    </source>
</evidence>
<evidence type="ECO:0000256" key="3">
    <source>
        <dbReference type="ARBA" id="ARBA00023163"/>
    </source>
</evidence>
<protein>
    <recommendedName>
        <fullName evidence="12">Homeodomain-like protein</fullName>
    </recommendedName>
</protein>